<accession>A0ABQ7GNH9</accession>
<comment type="caution">
    <text evidence="2">The sequence shown here is derived from an EMBL/GenBank/DDBJ whole genome shotgun (WGS) entry which is preliminary data.</text>
</comment>
<dbReference type="Proteomes" id="UP000815325">
    <property type="component" value="Unassembled WGS sequence"/>
</dbReference>
<sequence>MKLCKTCGVRPVPTNRHSYCTTCSTSKSGSSSRPASSATSRPSASQGEMKLCKTCGERPVPTNRHSYCAACSTSNSGSSSRPTSSATSRPSASQGGAKLCKTCGVGPVPNNRHAYCSEACKPKPPPKPPKDVHVPTTVFSSGTMVRNTLGTSKSEIPNKKAFYMKVVGHWPQICAAQGCSNPAQAGGHCKNLPAGMDWWIIPVCQSPHNKGGDNSEFRVDRVVAVKDDVSWERRVQSWEADVNKWRQECKEWEQKGNGFMTAMYEIAIGMGKLGIKAFQK</sequence>
<evidence type="ECO:0008006" key="4">
    <source>
        <dbReference type="Google" id="ProtNLM"/>
    </source>
</evidence>
<keyword evidence="3" id="KW-1185">Reference proteome</keyword>
<reference evidence="2" key="1">
    <citation type="submission" date="2017-08" db="EMBL/GenBank/DDBJ databases">
        <authorList>
            <person name="Polle J.E."/>
            <person name="Barry K."/>
            <person name="Cushman J."/>
            <person name="Schmutz J."/>
            <person name="Tran D."/>
            <person name="Hathwaick L.T."/>
            <person name="Yim W.C."/>
            <person name="Jenkins J."/>
            <person name="Mckie-Krisberg Z.M."/>
            <person name="Prochnik S."/>
            <person name="Lindquist E."/>
            <person name="Dockter R.B."/>
            <person name="Adam C."/>
            <person name="Molina H."/>
            <person name="Bunkerborg J."/>
            <person name="Jin E."/>
            <person name="Buchheim M."/>
            <person name="Magnuson J."/>
        </authorList>
    </citation>
    <scope>NUCLEOTIDE SEQUENCE</scope>
    <source>
        <strain evidence="2">CCAP 19/18</strain>
    </source>
</reference>
<evidence type="ECO:0000313" key="3">
    <source>
        <dbReference type="Proteomes" id="UP000815325"/>
    </source>
</evidence>
<proteinExistence type="predicted"/>
<feature type="compositionally biased region" description="Low complexity" evidence="1">
    <location>
        <begin position="23"/>
        <end position="45"/>
    </location>
</feature>
<evidence type="ECO:0000313" key="2">
    <source>
        <dbReference type="EMBL" id="KAF5836174.1"/>
    </source>
</evidence>
<feature type="compositionally biased region" description="Low complexity" evidence="1">
    <location>
        <begin position="73"/>
        <end position="93"/>
    </location>
</feature>
<name>A0ABQ7GNH9_DUNSA</name>
<feature type="region of interest" description="Disordered" evidence="1">
    <location>
        <begin position="23"/>
        <end position="48"/>
    </location>
</feature>
<feature type="region of interest" description="Disordered" evidence="1">
    <location>
        <begin position="73"/>
        <end position="97"/>
    </location>
</feature>
<dbReference type="EMBL" id="MU069672">
    <property type="protein sequence ID" value="KAF5836174.1"/>
    <property type="molecule type" value="Genomic_DNA"/>
</dbReference>
<gene>
    <name evidence="2" type="ORF">DUNSADRAFT_6326</name>
</gene>
<protein>
    <recommendedName>
        <fullName evidence="4">Encoded protein</fullName>
    </recommendedName>
</protein>
<evidence type="ECO:0000256" key="1">
    <source>
        <dbReference type="SAM" id="MobiDB-lite"/>
    </source>
</evidence>
<organism evidence="2 3">
    <name type="scientific">Dunaliella salina</name>
    <name type="common">Green alga</name>
    <name type="synonym">Protococcus salinus</name>
    <dbReference type="NCBI Taxonomy" id="3046"/>
    <lineage>
        <taxon>Eukaryota</taxon>
        <taxon>Viridiplantae</taxon>
        <taxon>Chlorophyta</taxon>
        <taxon>core chlorophytes</taxon>
        <taxon>Chlorophyceae</taxon>
        <taxon>CS clade</taxon>
        <taxon>Chlamydomonadales</taxon>
        <taxon>Dunaliellaceae</taxon>
        <taxon>Dunaliella</taxon>
    </lineage>
</organism>